<dbReference type="Gene3D" id="1.10.150.130">
    <property type="match status" value="1"/>
</dbReference>
<evidence type="ECO:0000256" key="2">
    <source>
        <dbReference type="SAM" id="MobiDB-lite"/>
    </source>
</evidence>
<feature type="region of interest" description="Disordered" evidence="2">
    <location>
        <begin position="135"/>
        <end position="154"/>
    </location>
</feature>
<dbReference type="InterPro" id="IPR004107">
    <property type="entry name" value="Integrase_SAM-like_N"/>
</dbReference>
<evidence type="ECO:0000313" key="5">
    <source>
        <dbReference type="Proteomes" id="UP000221024"/>
    </source>
</evidence>
<keyword evidence="1" id="KW-0238">DNA-binding</keyword>
<reference evidence="4 5" key="1">
    <citation type="submission" date="2017-10" db="EMBL/GenBank/DDBJ databases">
        <title>Draft genome of Longimonas halophila.</title>
        <authorList>
            <person name="Goh K.M."/>
            <person name="Shamsir M.S."/>
            <person name="Lim S.W."/>
        </authorList>
    </citation>
    <scope>NUCLEOTIDE SEQUENCE [LARGE SCALE GENOMIC DNA]</scope>
    <source>
        <strain evidence="4 5">KCTC 42399</strain>
    </source>
</reference>
<dbReference type="Proteomes" id="UP000221024">
    <property type="component" value="Unassembled WGS sequence"/>
</dbReference>
<proteinExistence type="predicted"/>
<keyword evidence="5" id="KW-1185">Reference proteome</keyword>
<dbReference type="GO" id="GO:0003677">
    <property type="term" value="F:DNA binding"/>
    <property type="evidence" value="ECO:0007669"/>
    <property type="project" value="UniProtKB-KW"/>
</dbReference>
<dbReference type="RefSeq" id="WP_098062749.1">
    <property type="nucleotide sequence ID" value="NZ_PDEP01000010.1"/>
</dbReference>
<protein>
    <recommendedName>
        <fullName evidence="3">Integrase SAM-like N-terminal domain-containing protein</fullName>
    </recommendedName>
</protein>
<gene>
    <name evidence="4" type="ORF">CRI93_11315</name>
</gene>
<evidence type="ECO:0000259" key="3">
    <source>
        <dbReference type="Pfam" id="PF13495"/>
    </source>
</evidence>
<comment type="caution">
    <text evidence="4">The sequence shown here is derived from an EMBL/GenBank/DDBJ whole genome shotgun (WGS) entry which is preliminary data.</text>
</comment>
<name>A0A2H3NJS6_9BACT</name>
<dbReference type="AlphaFoldDB" id="A0A2H3NJS6"/>
<sequence>MPLDGGIRAGVAPLSIDLMVIDDSLPQGTSRAAQVLRTVTATIKHHAALMRQARALHRVSQRPLHREPATMYWIDRYLRFYDSKPLYRLDANHAAAFLSFVGTQDTCAEAEDALRFFHERVLHRPLPRELSYTVQTAHDAPPQATEARQTLWPT</sequence>
<dbReference type="EMBL" id="PDEP01000010">
    <property type="protein sequence ID" value="PEN06060.1"/>
    <property type="molecule type" value="Genomic_DNA"/>
</dbReference>
<accession>A0A2H3NJS6</accession>
<evidence type="ECO:0000313" key="4">
    <source>
        <dbReference type="EMBL" id="PEN06060.1"/>
    </source>
</evidence>
<feature type="domain" description="Integrase SAM-like N-terminal" evidence="3">
    <location>
        <begin position="71"/>
        <end position="127"/>
    </location>
</feature>
<evidence type="ECO:0000256" key="1">
    <source>
        <dbReference type="ARBA" id="ARBA00023125"/>
    </source>
</evidence>
<dbReference type="InterPro" id="IPR010998">
    <property type="entry name" value="Integrase_recombinase_N"/>
</dbReference>
<dbReference type="Pfam" id="PF13495">
    <property type="entry name" value="Phage_int_SAM_4"/>
    <property type="match status" value="1"/>
</dbReference>
<organism evidence="4 5">
    <name type="scientific">Longimonas halophila</name>
    <dbReference type="NCBI Taxonomy" id="1469170"/>
    <lineage>
        <taxon>Bacteria</taxon>
        <taxon>Pseudomonadati</taxon>
        <taxon>Rhodothermota</taxon>
        <taxon>Rhodothermia</taxon>
        <taxon>Rhodothermales</taxon>
        <taxon>Salisaetaceae</taxon>
        <taxon>Longimonas</taxon>
    </lineage>
</organism>